<evidence type="ECO:0000313" key="1">
    <source>
        <dbReference type="EMBL" id="KAJ9117070.1"/>
    </source>
</evidence>
<dbReference type="EMBL" id="JASBWV010000033">
    <property type="protein sequence ID" value="KAJ9117070.1"/>
    <property type="molecule type" value="Genomic_DNA"/>
</dbReference>
<gene>
    <name evidence="1" type="ORF">QFC24_006529</name>
</gene>
<protein>
    <submittedName>
        <fullName evidence="1">Uncharacterized protein</fullName>
    </submittedName>
</protein>
<evidence type="ECO:0000313" key="2">
    <source>
        <dbReference type="Proteomes" id="UP001234202"/>
    </source>
</evidence>
<name>A0ACC2WZ65_9TREE</name>
<keyword evidence="2" id="KW-1185">Reference proteome</keyword>
<sequence>MAIGGLFATVVPWATTKAYPGVDDHRSFRIPLYIAVALPVITLALELFMLVESPQWLLMRGRTADARKSIRFMYPMVSEEEIDMTCAQLAYTLEKEAEEAELNKQSTYLDCFKGVDLRRSFCAIFPPITQNLTGQNLAGTYALTIFNHRYTVDFFTLAKQKDPLTVGLAANIMSFFLIESRRVGRFFLLFSGVIVMTGCMRWAYTAESGSSRLRAKTTTLGTVGNAIIGLIMTTVLPYLLSADYGAKWGAKTGYLFAGLGAVCIILIWFFIPDFTGRSYAQIDELFSRKISARKFASTECTGDYGRNVTAREVEEMAGVH</sequence>
<dbReference type="Proteomes" id="UP001234202">
    <property type="component" value="Unassembled WGS sequence"/>
</dbReference>
<proteinExistence type="predicted"/>
<accession>A0ACC2WZ65</accession>
<reference evidence="1" key="1">
    <citation type="submission" date="2023-04" db="EMBL/GenBank/DDBJ databases">
        <title>Draft Genome sequencing of Naganishia species isolated from polar environments using Oxford Nanopore Technology.</title>
        <authorList>
            <person name="Leo P."/>
            <person name="Venkateswaran K."/>
        </authorList>
    </citation>
    <scope>NUCLEOTIDE SEQUENCE</scope>
    <source>
        <strain evidence="1">DBVPG 5303</strain>
    </source>
</reference>
<organism evidence="1 2">
    <name type="scientific">Naganishia onofrii</name>
    <dbReference type="NCBI Taxonomy" id="1851511"/>
    <lineage>
        <taxon>Eukaryota</taxon>
        <taxon>Fungi</taxon>
        <taxon>Dikarya</taxon>
        <taxon>Basidiomycota</taxon>
        <taxon>Agaricomycotina</taxon>
        <taxon>Tremellomycetes</taxon>
        <taxon>Filobasidiales</taxon>
        <taxon>Filobasidiaceae</taxon>
        <taxon>Naganishia</taxon>
    </lineage>
</organism>
<comment type="caution">
    <text evidence="1">The sequence shown here is derived from an EMBL/GenBank/DDBJ whole genome shotgun (WGS) entry which is preliminary data.</text>
</comment>